<dbReference type="Proteomes" id="UP000319375">
    <property type="component" value="Unassembled WGS sequence"/>
</dbReference>
<feature type="transmembrane region" description="Helical" evidence="1">
    <location>
        <begin position="42"/>
        <end position="67"/>
    </location>
</feature>
<gene>
    <name evidence="2" type="ORF">FK530_04390</name>
</gene>
<evidence type="ECO:0000256" key="1">
    <source>
        <dbReference type="SAM" id="Phobius"/>
    </source>
</evidence>
<keyword evidence="1" id="KW-0812">Transmembrane</keyword>
<evidence type="ECO:0000313" key="3">
    <source>
        <dbReference type="Proteomes" id="UP000319375"/>
    </source>
</evidence>
<evidence type="ECO:0000313" key="2">
    <source>
        <dbReference type="EMBL" id="TWS29780.1"/>
    </source>
</evidence>
<comment type="caution">
    <text evidence="2">The sequence shown here is derived from an EMBL/GenBank/DDBJ whole genome shotgun (WGS) entry which is preliminary data.</text>
</comment>
<name>A0A5C5S4S4_9ACTN</name>
<dbReference type="EMBL" id="VIGX01000002">
    <property type="protein sequence ID" value="TWS29780.1"/>
    <property type="molecule type" value="Genomic_DNA"/>
</dbReference>
<keyword evidence="3" id="KW-1185">Reference proteome</keyword>
<dbReference type="OrthoDB" id="9959588at2"/>
<keyword evidence="1" id="KW-0472">Membrane</keyword>
<sequence length="177" mass="18216">MTVFATMGIIVDEDDLGGSSFLVGVLLYLAAALLHCRRPRRLVPLVAGFGAGFAVMFLVILLAIAIGPHHAGSGDHWGWRDAALGIGMTLLMSFGALNWCLGTNSLRRAARWTAIPLLSGTAASVLPVPVIHDNAAAVAMGAALLVIVLSDAVPEQVSHRPAPVDAGQPGGADAVPL</sequence>
<protein>
    <submittedName>
        <fullName evidence="2">Uncharacterized protein</fullName>
    </submittedName>
</protein>
<feature type="transmembrane region" description="Helical" evidence="1">
    <location>
        <begin position="82"/>
        <end position="101"/>
    </location>
</feature>
<reference evidence="2 3" key="1">
    <citation type="submission" date="2019-06" db="EMBL/GenBank/DDBJ databases">
        <title>Tsukamurella conjunctivitidis sp. nov., Tsukamurella assacharolytica sp. nov. and Tsukamurella sputae sp. nov. isolated from patients with conjunctivitis, bacteraemia (lymphoma) and respiratory infection (sputum) in Hong Kong.</title>
        <authorList>
            <person name="Teng J.L.L."/>
            <person name="Lee H.H."/>
            <person name="Fong J.Y.H."/>
            <person name="Fok K.M.N."/>
            <person name="Lau S.K.P."/>
            <person name="Woo P.C.Y."/>
        </authorList>
    </citation>
    <scope>NUCLEOTIDE SEQUENCE [LARGE SCALE GENOMIC DNA]</scope>
    <source>
        <strain evidence="2 3">HKU72</strain>
    </source>
</reference>
<dbReference type="AlphaFoldDB" id="A0A5C5S4S4"/>
<dbReference type="RefSeq" id="WP_146485762.1">
    <property type="nucleotide sequence ID" value="NZ_VIGX01000002.1"/>
</dbReference>
<accession>A0A5C5S4S4</accession>
<proteinExistence type="predicted"/>
<keyword evidence="1" id="KW-1133">Transmembrane helix</keyword>
<feature type="transmembrane region" description="Helical" evidence="1">
    <location>
        <begin position="16"/>
        <end position="35"/>
    </location>
</feature>
<organism evidence="2 3">
    <name type="scientific">Tsukamurella conjunctivitidis</name>
    <dbReference type="NCBI Taxonomy" id="2592068"/>
    <lineage>
        <taxon>Bacteria</taxon>
        <taxon>Bacillati</taxon>
        <taxon>Actinomycetota</taxon>
        <taxon>Actinomycetes</taxon>
        <taxon>Mycobacteriales</taxon>
        <taxon>Tsukamurellaceae</taxon>
        <taxon>Tsukamurella</taxon>
    </lineage>
</organism>